<evidence type="ECO:0000256" key="6">
    <source>
        <dbReference type="SAM" id="SignalP"/>
    </source>
</evidence>
<evidence type="ECO:0000256" key="3">
    <source>
        <dbReference type="ARBA" id="ARBA00038984"/>
    </source>
</evidence>
<dbReference type="STRING" id="106004.A0A1Y2FWF9"/>
<dbReference type="GO" id="GO:0047837">
    <property type="term" value="F:D-xylose 1-dehydrogenase (NADP+) activity"/>
    <property type="evidence" value="ECO:0007669"/>
    <property type="project" value="UniProtKB-EC"/>
</dbReference>
<keyword evidence="6" id="KW-0732">Signal</keyword>
<dbReference type="PANTHER" id="PTHR22604">
    <property type="entry name" value="OXIDOREDUCTASES"/>
    <property type="match status" value="1"/>
</dbReference>
<dbReference type="InParanoid" id="A0A1Y2FWF9"/>
<dbReference type="Pfam" id="PF01408">
    <property type="entry name" value="GFO_IDH_MocA"/>
    <property type="match status" value="1"/>
</dbReference>
<dbReference type="Gene3D" id="3.30.360.10">
    <property type="entry name" value="Dihydrodipicolinate Reductase, domain 2"/>
    <property type="match status" value="1"/>
</dbReference>
<dbReference type="Proteomes" id="UP000193467">
    <property type="component" value="Unassembled WGS sequence"/>
</dbReference>
<dbReference type="InterPro" id="IPR050984">
    <property type="entry name" value="Gfo/Idh/MocA_domain"/>
</dbReference>
<comment type="caution">
    <text evidence="9">The sequence shown here is derived from an EMBL/GenBank/DDBJ whole genome shotgun (WGS) entry which is preliminary data.</text>
</comment>
<evidence type="ECO:0000313" key="9">
    <source>
        <dbReference type="EMBL" id="ORY88343.1"/>
    </source>
</evidence>
<dbReference type="InterPro" id="IPR055170">
    <property type="entry name" value="GFO_IDH_MocA-like_dom"/>
</dbReference>
<dbReference type="PANTHER" id="PTHR22604:SF105">
    <property type="entry name" value="TRANS-1,2-DIHYDROBENZENE-1,2-DIOL DEHYDROGENASE"/>
    <property type="match status" value="1"/>
</dbReference>
<protein>
    <recommendedName>
        <fullName evidence="3">D-xylose 1-dehydrogenase (NADP(+), D-xylono-1,5-lactone-forming)</fullName>
        <ecNumber evidence="3">1.1.1.179</ecNumber>
    </recommendedName>
    <alternativeName>
        <fullName evidence="4">D-xylose-NADP dehydrogenase</fullName>
    </alternativeName>
</protein>
<proteinExistence type="inferred from homology"/>
<feature type="chain" id="PRO_5012169305" description="D-xylose 1-dehydrogenase (NADP(+), D-xylono-1,5-lactone-forming)" evidence="6">
    <location>
        <begin position="34"/>
        <end position="386"/>
    </location>
</feature>
<feature type="domain" description="GFO/IDH/MocA-like oxidoreductase" evidence="8">
    <location>
        <begin position="153"/>
        <end position="282"/>
    </location>
</feature>
<comment type="similarity">
    <text evidence="1">Belongs to the Gfo/Idh/MocA family.</text>
</comment>
<reference evidence="9 10" key="1">
    <citation type="submission" date="2016-07" db="EMBL/GenBank/DDBJ databases">
        <title>Pervasive Adenine N6-methylation of Active Genes in Fungi.</title>
        <authorList>
            <consortium name="DOE Joint Genome Institute"/>
            <person name="Mondo S.J."/>
            <person name="Dannebaum R.O."/>
            <person name="Kuo R.C."/>
            <person name="Labutti K."/>
            <person name="Haridas S."/>
            <person name="Kuo A."/>
            <person name="Salamov A."/>
            <person name="Ahrendt S.R."/>
            <person name="Lipzen A."/>
            <person name="Sullivan W."/>
            <person name="Andreopoulos W.B."/>
            <person name="Clum A."/>
            <person name="Lindquist E."/>
            <person name="Daum C."/>
            <person name="Ramamoorthy G.K."/>
            <person name="Gryganskyi A."/>
            <person name="Culley D."/>
            <person name="Magnuson J.K."/>
            <person name="James T.Y."/>
            <person name="O'Malley M.A."/>
            <person name="Stajich J.E."/>
            <person name="Spatafora J.W."/>
            <person name="Visel A."/>
            <person name="Grigoriev I.V."/>
        </authorList>
    </citation>
    <scope>NUCLEOTIDE SEQUENCE [LARGE SCALE GENOMIC DNA]</scope>
    <source>
        <strain evidence="9 10">62-1032</strain>
    </source>
</reference>
<dbReference type="InterPro" id="IPR000683">
    <property type="entry name" value="Gfo/Idh/MocA-like_OxRdtase_N"/>
</dbReference>
<dbReference type="Gene3D" id="3.40.50.720">
    <property type="entry name" value="NAD(P)-binding Rossmann-like Domain"/>
    <property type="match status" value="1"/>
</dbReference>
<accession>A0A1Y2FWF9</accession>
<dbReference type="GO" id="GO:0000166">
    <property type="term" value="F:nucleotide binding"/>
    <property type="evidence" value="ECO:0007669"/>
    <property type="project" value="InterPro"/>
</dbReference>
<keyword evidence="10" id="KW-1185">Reference proteome</keyword>
<evidence type="ECO:0000256" key="2">
    <source>
        <dbReference type="ARBA" id="ARBA00023002"/>
    </source>
</evidence>
<evidence type="ECO:0000256" key="1">
    <source>
        <dbReference type="ARBA" id="ARBA00010928"/>
    </source>
</evidence>
<dbReference type="SUPFAM" id="SSF51735">
    <property type="entry name" value="NAD(P)-binding Rossmann-fold domains"/>
    <property type="match status" value="1"/>
</dbReference>
<dbReference type="OrthoDB" id="2129491at2759"/>
<name>A0A1Y2FWF9_9BASI</name>
<comment type="catalytic activity">
    <reaction evidence="5">
        <text>D-xylose + NADP(+) = D-xylono-1,5-lactone + NADPH + H(+)</text>
        <dbReference type="Rhea" id="RHEA:22000"/>
        <dbReference type="ChEBI" id="CHEBI:15378"/>
        <dbReference type="ChEBI" id="CHEBI:15867"/>
        <dbReference type="ChEBI" id="CHEBI:53455"/>
        <dbReference type="ChEBI" id="CHEBI:57783"/>
        <dbReference type="ChEBI" id="CHEBI:58349"/>
        <dbReference type="EC" id="1.1.1.179"/>
    </reaction>
</comment>
<evidence type="ECO:0000256" key="4">
    <source>
        <dbReference type="ARBA" id="ARBA00042988"/>
    </source>
</evidence>
<dbReference type="InterPro" id="IPR036291">
    <property type="entry name" value="NAD(P)-bd_dom_sf"/>
</dbReference>
<dbReference type="EC" id="1.1.1.179" evidence="3"/>
<evidence type="ECO:0000256" key="5">
    <source>
        <dbReference type="ARBA" id="ARBA00049233"/>
    </source>
</evidence>
<organism evidence="9 10">
    <name type="scientific">Leucosporidium creatinivorum</name>
    <dbReference type="NCBI Taxonomy" id="106004"/>
    <lineage>
        <taxon>Eukaryota</taxon>
        <taxon>Fungi</taxon>
        <taxon>Dikarya</taxon>
        <taxon>Basidiomycota</taxon>
        <taxon>Pucciniomycotina</taxon>
        <taxon>Microbotryomycetes</taxon>
        <taxon>Leucosporidiales</taxon>
        <taxon>Leucosporidium</taxon>
    </lineage>
</organism>
<dbReference type="AlphaFoldDB" id="A0A1Y2FWF9"/>
<dbReference type="SUPFAM" id="SSF55347">
    <property type="entry name" value="Glyceraldehyde-3-phosphate dehydrogenase-like, C-terminal domain"/>
    <property type="match status" value="1"/>
</dbReference>
<keyword evidence="2" id="KW-0560">Oxidoreductase</keyword>
<evidence type="ECO:0000259" key="7">
    <source>
        <dbReference type="Pfam" id="PF01408"/>
    </source>
</evidence>
<dbReference type="Pfam" id="PF22725">
    <property type="entry name" value="GFO_IDH_MocA_C3"/>
    <property type="match status" value="1"/>
</dbReference>
<gene>
    <name evidence="9" type="ORF">BCR35DRAFT_330213</name>
</gene>
<feature type="signal peptide" evidence="6">
    <location>
        <begin position="1"/>
        <end position="33"/>
    </location>
</feature>
<feature type="domain" description="Gfo/Idh/MocA-like oxidoreductase N-terminal" evidence="7">
    <location>
        <begin position="7"/>
        <end position="140"/>
    </location>
</feature>
<dbReference type="EMBL" id="MCGR01000011">
    <property type="protein sequence ID" value="ORY88343.1"/>
    <property type="molecule type" value="Genomic_DNA"/>
</dbReference>
<evidence type="ECO:0000259" key="8">
    <source>
        <dbReference type="Pfam" id="PF22725"/>
    </source>
</evidence>
<sequence>MAAIAPLRWGIMGTGWISSKFVLDLLVAPATRGVSDVAHEVYAVGSRGEGKAKTFVDTYYKEAGVAGAEKVKLHSSYESLLADEGVQAIYVGTPHSHHYQNVHAALSAGKNVLCEKAFTANADQAKALVALAREKNLFLMEAVWTRFQPFAYKLQEILRSGVIGEIRSAQAELNVDFTKTAKADPSHRLVNPDLCGGSLLDLGPYPWTQLFLALMPEPSTGAAHPLPKIAASMTKTFTGVDCSTIAVIQFPQPDGRVVHGTLTTSQDSQTPHGRVSVVQGNLGYVEVQWATYRPEGLVYKSWKTEEEYAEGGKPEKEESFSFVPRPGGIWGFAWEADEVARCLRDGKKESERMPLRDTVLMMEVFDEIRKQGELVYPEAVETLELA</sequence>
<evidence type="ECO:0000313" key="10">
    <source>
        <dbReference type="Proteomes" id="UP000193467"/>
    </source>
</evidence>
<dbReference type="FunCoup" id="A0A1Y2FWF9">
    <property type="interactions" value="1"/>
</dbReference>